<evidence type="ECO:0000256" key="8">
    <source>
        <dbReference type="ARBA" id="ARBA00023303"/>
    </source>
</evidence>
<dbReference type="Proteomes" id="UP000762676">
    <property type="component" value="Unassembled WGS sequence"/>
</dbReference>
<sequence>MGKICNCLATSPNGPAGVATALAAIGSLSRDESVRDDDPVARLNHWGAYGIVMLLALAAGAKQYVGDPVNCWVPAQWDEKWYNHYVNNYCWVHPLYKVRSTDPLPYHHEER</sequence>
<dbReference type="GO" id="GO:0005921">
    <property type="term" value="C:gap junction"/>
    <property type="evidence" value="ECO:0007669"/>
    <property type="project" value="UniProtKB-UniRule"/>
</dbReference>
<evidence type="ECO:0000313" key="11">
    <source>
        <dbReference type="Proteomes" id="UP000762676"/>
    </source>
</evidence>
<dbReference type="PANTHER" id="PTHR11893">
    <property type="entry name" value="INNEXIN"/>
    <property type="match status" value="1"/>
</dbReference>
<gene>
    <name evidence="9" type="primary">inx</name>
    <name evidence="10" type="ORF">ElyMa_005867600</name>
</gene>
<dbReference type="GO" id="GO:0005243">
    <property type="term" value="F:gap junction channel activity"/>
    <property type="evidence" value="ECO:0007669"/>
    <property type="project" value="TreeGrafter"/>
</dbReference>
<evidence type="ECO:0000256" key="1">
    <source>
        <dbReference type="ARBA" id="ARBA00004651"/>
    </source>
</evidence>
<accession>A0AAV4G0S3</accession>
<evidence type="ECO:0000313" key="10">
    <source>
        <dbReference type="EMBL" id="GFR79183.1"/>
    </source>
</evidence>
<comment type="function">
    <text evidence="9">Structural component of the gap junctions.</text>
</comment>
<comment type="similarity">
    <text evidence="9">Belongs to the pannexin family.</text>
</comment>
<dbReference type="EMBL" id="BMAT01011793">
    <property type="protein sequence ID" value="GFR79183.1"/>
    <property type="molecule type" value="Genomic_DNA"/>
</dbReference>
<reference evidence="10 11" key="1">
    <citation type="journal article" date="2021" name="Elife">
        <title>Chloroplast acquisition without the gene transfer in kleptoplastic sea slugs, Plakobranchus ocellatus.</title>
        <authorList>
            <person name="Maeda T."/>
            <person name="Takahashi S."/>
            <person name="Yoshida T."/>
            <person name="Shimamura S."/>
            <person name="Takaki Y."/>
            <person name="Nagai Y."/>
            <person name="Toyoda A."/>
            <person name="Suzuki Y."/>
            <person name="Arimoto A."/>
            <person name="Ishii H."/>
            <person name="Satoh N."/>
            <person name="Nishiyama T."/>
            <person name="Hasebe M."/>
            <person name="Maruyama T."/>
            <person name="Minagawa J."/>
            <person name="Obokata J."/>
            <person name="Shigenobu S."/>
        </authorList>
    </citation>
    <scope>NUCLEOTIDE SEQUENCE [LARGE SCALE GENOMIC DNA]</scope>
</reference>
<protein>
    <recommendedName>
        <fullName evidence="9">Innexin</fullName>
    </recommendedName>
</protein>
<keyword evidence="3" id="KW-1003">Cell membrane</keyword>
<dbReference type="Pfam" id="PF00876">
    <property type="entry name" value="Innexin"/>
    <property type="match status" value="1"/>
</dbReference>
<comment type="caution">
    <text evidence="10">The sequence shown here is derived from an EMBL/GenBank/DDBJ whole genome shotgun (WGS) entry which is preliminary data.</text>
</comment>
<proteinExistence type="inferred from homology"/>
<keyword evidence="5" id="KW-1133">Transmembrane helix</keyword>
<keyword evidence="7" id="KW-0472">Membrane</keyword>
<keyword evidence="2 9" id="KW-0813">Transport</keyword>
<dbReference type="GO" id="GO:0034220">
    <property type="term" value="P:monoatomic ion transmembrane transport"/>
    <property type="evidence" value="ECO:0007669"/>
    <property type="project" value="UniProtKB-KW"/>
</dbReference>
<dbReference type="GO" id="GO:0005886">
    <property type="term" value="C:plasma membrane"/>
    <property type="evidence" value="ECO:0007669"/>
    <property type="project" value="UniProtKB-SubCell"/>
</dbReference>
<organism evidence="10 11">
    <name type="scientific">Elysia marginata</name>
    <dbReference type="NCBI Taxonomy" id="1093978"/>
    <lineage>
        <taxon>Eukaryota</taxon>
        <taxon>Metazoa</taxon>
        <taxon>Spiralia</taxon>
        <taxon>Lophotrochozoa</taxon>
        <taxon>Mollusca</taxon>
        <taxon>Gastropoda</taxon>
        <taxon>Heterobranchia</taxon>
        <taxon>Euthyneura</taxon>
        <taxon>Panpulmonata</taxon>
        <taxon>Sacoglossa</taxon>
        <taxon>Placobranchoidea</taxon>
        <taxon>Plakobranchidae</taxon>
        <taxon>Elysia</taxon>
    </lineage>
</organism>
<dbReference type="PROSITE" id="PS51013">
    <property type="entry name" value="PANNEXIN"/>
    <property type="match status" value="1"/>
</dbReference>
<evidence type="ECO:0000256" key="7">
    <source>
        <dbReference type="ARBA" id="ARBA00023136"/>
    </source>
</evidence>
<evidence type="ECO:0000256" key="2">
    <source>
        <dbReference type="ARBA" id="ARBA00022448"/>
    </source>
</evidence>
<comment type="subcellular location">
    <subcellularLocation>
        <location evidence="1 9">Cell membrane</location>
        <topology evidence="1 9">Multi-pass membrane protein</topology>
    </subcellularLocation>
</comment>
<evidence type="ECO:0000256" key="3">
    <source>
        <dbReference type="ARBA" id="ARBA00022475"/>
    </source>
</evidence>
<keyword evidence="11" id="KW-1185">Reference proteome</keyword>
<dbReference type="PANTHER" id="PTHR11893:SF36">
    <property type="entry name" value="INNEXIN-5"/>
    <property type="match status" value="1"/>
</dbReference>
<evidence type="ECO:0000256" key="6">
    <source>
        <dbReference type="ARBA" id="ARBA00023065"/>
    </source>
</evidence>
<evidence type="ECO:0000256" key="9">
    <source>
        <dbReference type="RuleBase" id="RU010713"/>
    </source>
</evidence>
<dbReference type="InterPro" id="IPR000990">
    <property type="entry name" value="Innexin"/>
</dbReference>
<keyword evidence="6 9" id="KW-0406">Ion transport</keyword>
<keyword evidence="4" id="KW-0812">Transmembrane</keyword>
<evidence type="ECO:0000256" key="4">
    <source>
        <dbReference type="ARBA" id="ARBA00022692"/>
    </source>
</evidence>
<keyword evidence="8 9" id="KW-0407">Ion channel</keyword>
<evidence type="ECO:0000256" key="5">
    <source>
        <dbReference type="ARBA" id="ARBA00022989"/>
    </source>
</evidence>
<name>A0AAV4G0S3_9GAST</name>
<dbReference type="AlphaFoldDB" id="A0AAV4G0S3"/>